<dbReference type="Gene3D" id="3.40.50.1440">
    <property type="entry name" value="Tubulin/FtsZ, GTPase domain"/>
    <property type="match status" value="1"/>
</dbReference>
<dbReference type="InterPro" id="IPR036525">
    <property type="entry name" value="Tubulin/FtsZ_GTPase_sf"/>
</dbReference>
<dbReference type="Proteomes" id="UP001321249">
    <property type="component" value="Unassembled WGS sequence"/>
</dbReference>
<evidence type="ECO:0000256" key="1">
    <source>
        <dbReference type="ARBA" id="ARBA00022741"/>
    </source>
</evidence>
<dbReference type="GO" id="GO:0051301">
    <property type="term" value="P:cell division"/>
    <property type="evidence" value="ECO:0007669"/>
    <property type="project" value="TreeGrafter"/>
</dbReference>
<dbReference type="PRINTS" id="PR00423">
    <property type="entry name" value="CELLDVISFTSZ"/>
</dbReference>
<reference evidence="6 7" key="1">
    <citation type="submission" date="2019-11" db="EMBL/GenBank/DDBJ databases">
        <authorList>
            <person name="Cho J.-C."/>
        </authorList>
    </citation>
    <scope>NUCLEOTIDE SEQUENCE [LARGE SCALE GENOMIC DNA]</scope>
    <source>
        <strain evidence="5 6">JH1073</strain>
        <strain evidence="4 7">JH702</strain>
    </source>
</reference>
<evidence type="ECO:0000256" key="2">
    <source>
        <dbReference type="ARBA" id="ARBA00023134"/>
    </source>
</evidence>
<dbReference type="EMBL" id="WMBE01000001">
    <property type="protein sequence ID" value="MDG0865694.1"/>
    <property type="molecule type" value="Genomic_DNA"/>
</dbReference>
<dbReference type="SMART" id="SM00864">
    <property type="entry name" value="Tubulin"/>
    <property type="match status" value="1"/>
</dbReference>
<protein>
    <recommendedName>
        <fullName evidence="3">Tubulin/FtsZ GTPase domain-containing protein</fullName>
    </recommendedName>
</protein>
<reference evidence="5" key="2">
    <citation type="journal article" date="2023" name="Nat. Commun.">
        <title>Cultivation of marine bacteria of the SAR202 clade.</title>
        <authorList>
            <person name="Lim Y."/>
            <person name="Seo J.H."/>
            <person name="Giovannoni S.J."/>
            <person name="Kang I."/>
            <person name="Cho J.C."/>
        </authorList>
    </citation>
    <scope>NUCLEOTIDE SEQUENCE</scope>
    <source>
        <strain evidence="5">JH1073</strain>
    </source>
</reference>
<gene>
    <name evidence="4" type="ORF">GKO46_01220</name>
    <name evidence="5" type="ORF">GKO48_08005</name>
</gene>
<name>A0AAJ6CSS3_9CHLR</name>
<keyword evidence="2" id="KW-0342">GTP-binding</keyword>
<keyword evidence="1" id="KW-0547">Nucleotide-binding</keyword>
<reference evidence="6" key="3">
    <citation type="submission" date="2023-06" db="EMBL/GenBank/DDBJ databases">
        <title>Pangenomics reveal diversification of enzyme families and niche specialization in globally abundant SAR202 bacteria.</title>
        <authorList>
            <person name="Saw J.H.W."/>
        </authorList>
    </citation>
    <scope>NUCLEOTIDE SEQUENCE [LARGE SCALE GENOMIC DNA]</scope>
    <source>
        <strain evidence="6">JH1073</strain>
    </source>
</reference>
<organism evidence="5 6">
    <name type="scientific">Candidatus Lucifugimonas marina</name>
    <dbReference type="NCBI Taxonomy" id="3038979"/>
    <lineage>
        <taxon>Bacteria</taxon>
        <taxon>Bacillati</taxon>
        <taxon>Chloroflexota</taxon>
        <taxon>Dehalococcoidia</taxon>
        <taxon>SAR202 cluster</taxon>
        <taxon>Candidatus Lucifugimonadales</taxon>
        <taxon>Candidatus Lucifugimonadaceae</taxon>
        <taxon>Candidatus Lucifugimonas</taxon>
    </lineage>
</organism>
<evidence type="ECO:0000259" key="3">
    <source>
        <dbReference type="SMART" id="SM00864"/>
    </source>
</evidence>
<dbReference type="SUPFAM" id="SSF55307">
    <property type="entry name" value="Tubulin C-terminal domain-like"/>
    <property type="match status" value="1"/>
</dbReference>
<evidence type="ECO:0000313" key="7">
    <source>
        <dbReference type="Proteomes" id="UP001321249"/>
    </source>
</evidence>
<dbReference type="Pfam" id="PF00091">
    <property type="entry name" value="Tubulin"/>
    <property type="match status" value="1"/>
</dbReference>
<evidence type="ECO:0000313" key="5">
    <source>
        <dbReference type="EMBL" id="WFG39563.1"/>
    </source>
</evidence>
<dbReference type="Proteomes" id="UP001219901">
    <property type="component" value="Chromosome"/>
</dbReference>
<dbReference type="PANTHER" id="PTHR30314:SF3">
    <property type="entry name" value="MITOCHONDRIAL DIVISION PROTEIN FSZA"/>
    <property type="match status" value="1"/>
</dbReference>
<proteinExistence type="predicted"/>
<dbReference type="InterPro" id="IPR003008">
    <property type="entry name" value="Tubulin_FtsZ_GTPase"/>
</dbReference>
<dbReference type="RefSeq" id="WP_342835723.1">
    <property type="nucleotide sequence ID" value="NZ_CP046146.1"/>
</dbReference>
<dbReference type="InterPro" id="IPR045061">
    <property type="entry name" value="FtsZ/CetZ"/>
</dbReference>
<evidence type="ECO:0000313" key="6">
    <source>
        <dbReference type="Proteomes" id="UP001219901"/>
    </source>
</evidence>
<dbReference type="GO" id="GO:0005737">
    <property type="term" value="C:cytoplasm"/>
    <property type="evidence" value="ECO:0007669"/>
    <property type="project" value="TreeGrafter"/>
</dbReference>
<dbReference type="GO" id="GO:0003924">
    <property type="term" value="F:GTPase activity"/>
    <property type="evidence" value="ECO:0007669"/>
    <property type="project" value="InterPro"/>
</dbReference>
<sequence>MLKLTETHPTTTSVDVRVIGVGGAGCSSLIRLQEFGSDNLSMLGIDTGSAAQNLPVDVESITIGNGFGSGGNSETAVYQFSEVEIEVEDFVEEADVVIILAGLGRGTGSGLSPRIAELARNAGALTIAAVNMPFEFEGRFRNQSAVAAHSALKSAADAVITMNNDDLSKLDSAGSSLNGAFQLADLNIANAVRSITTELESSPERRSAVLQSLAQAGDSVVLSGVADGLHAGRTAVSAAFDSTSTEFGQVASVVINVEGGIGLSLGQVAEAVTEIRTRLGRRTEIHVSSQRLIGMGQEMKVTMLLAGVEFVPTVEELPTRVKERPAAAPQVSIFETTAPKRTRGPVLLPTG</sequence>
<keyword evidence="6" id="KW-1185">Reference proteome</keyword>
<dbReference type="InterPro" id="IPR008280">
    <property type="entry name" value="Tub_FtsZ_C"/>
</dbReference>
<dbReference type="SUPFAM" id="SSF52490">
    <property type="entry name" value="Tubulin nucleotide-binding domain-like"/>
    <property type="match status" value="1"/>
</dbReference>
<dbReference type="EMBL" id="CP046147">
    <property type="protein sequence ID" value="WFG39563.1"/>
    <property type="molecule type" value="Genomic_DNA"/>
</dbReference>
<accession>A0AAJ6CSS3</accession>
<dbReference type="GO" id="GO:0005525">
    <property type="term" value="F:GTP binding"/>
    <property type="evidence" value="ECO:0007669"/>
    <property type="project" value="UniProtKB-KW"/>
</dbReference>
<feature type="domain" description="Tubulin/FtsZ GTPase" evidence="3">
    <location>
        <begin position="15"/>
        <end position="204"/>
    </location>
</feature>
<dbReference type="AlphaFoldDB" id="A0AAJ6CSS3"/>
<dbReference type="GO" id="GO:0032153">
    <property type="term" value="C:cell division site"/>
    <property type="evidence" value="ECO:0007669"/>
    <property type="project" value="TreeGrafter"/>
</dbReference>
<dbReference type="PANTHER" id="PTHR30314">
    <property type="entry name" value="CELL DIVISION PROTEIN FTSZ-RELATED"/>
    <property type="match status" value="1"/>
</dbReference>
<evidence type="ECO:0000313" key="4">
    <source>
        <dbReference type="EMBL" id="MDG0865694.1"/>
    </source>
</evidence>